<dbReference type="Pfam" id="PF08335">
    <property type="entry name" value="GlnD_UR_UTase"/>
    <property type="match status" value="2"/>
</dbReference>
<name>A0AB38XRQ6_9ACTO</name>
<keyword evidence="6" id="KW-0511">Multifunctional enzyme</keyword>
<keyword evidence="4" id="KW-0067">ATP-binding</keyword>
<dbReference type="SUPFAM" id="SSF81593">
    <property type="entry name" value="Nucleotidyltransferase substrate binding subunit/domain"/>
    <property type="match status" value="2"/>
</dbReference>
<keyword evidence="1 9" id="KW-0808">Transferase</keyword>
<dbReference type="Pfam" id="PF03710">
    <property type="entry name" value="GlnE"/>
    <property type="match status" value="2"/>
</dbReference>
<gene>
    <name evidence="9" type="ORF">PIG85_05005</name>
</gene>
<dbReference type="KEGG" id="wne:PIG85_05005"/>
<dbReference type="InterPro" id="IPR023057">
    <property type="entry name" value="GlnE"/>
</dbReference>
<dbReference type="Gene3D" id="3.30.460.10">
    <property type="entry name" value="Beta Polymerase, domain 2"/>
    <property type="match status" value="2"/>
</dbReference>
<evidence type="ECO:0000259" key="7">
    <source>
        <dbReference type="Pfam" id="PF03710"/>
    </source>
</evidence>
<dbReference type="GO" id="GO:0005524">
    <property type="term" value="F:ATP binding"/>
    <property type="evidence" value="ECO:0007669"/>
    <property type="project" value="UniProtKB-KW"/>
</dbReference>
<dbReference type="GO" id="GO:0005829">
    <property type="term" value="C:cytosol"/>
    <property type="evidence" value="ECO:0007669"/>
    <property type="project" value="TreeGrafter"/>
</dbReference>
<evidence type="ECO:0000259" key="8">
    <source>
        <dbReference type="Pfam" id="PF08335"/>
    </source>
</evidence>
<dbReference type="EMBL" id="CP116394">
    <property type="protein sequence ID" value="WCE47008.1"/>
    <property type="molecule type" value="Genomic_DNA"/>
</dbReference>
<feature type="domain" description="PII-uridylyltransferase/Glutamine-synthetase adenylyltransferase" evidence="8">
    <location>
        <begin position="838"/>
        <end position="981"/>
    </location>
</feature>
<evidence type="ECO:0000256" key="4">
    <source>
        <dbReference type="ARBA" id="ARBA00022840"/>
    </source>
</evidence>
<dbReference type="Gene3D" id="1.20.120.330">
    <property type="entry name" value="Nucleotidyltransferases domain 2"/>
    <property type="match status" value="2"/>
</dbReference>
<dbReference type="AlphaFoldDB" id="A0AB38XRQ6"/>
<evidence type="ECO:0000256" key="3">
    <source>
        <dbReference type="ARBA" id="ARBA00022741"/>
    </source>
</evidence>
<reference evidence="9" key="1">
    <citation type="submission" date="2023-01" db="EMBL/GenBank/DDBJ databases">
        <title>Comparative Genomic Analysis of the Clinically-Derived Winkia Strain NY0527 Provides Evidence into the Taxonomic Reassignment of Winkia neuii and Characterizes Their Virulence Traits.</title>
        <authorList>
            <person name="Cai X."/>
            <person name="Peng Y."/>
            <person name="Li M."/>
            <person name="Qiu Y."/>
            <person name="Wang Y."/>
            <person name="Xu L."/>
            <person name="Hou Q."/>
        </authorList>
    </citation>
    <scope>NUCLEOTIDE SEQUENCE</scope>
    <source>
        <strain evidence="9">NY0527</strain>
    </source>
</reference>
<organism evidence="9 10">
    <name type="scientific">Winkia neuii subsp. anitrata</name>
    <dbReference type="NCBI Taxonomy" id="29318"/>
    <lineage>
        <taxon>Bacteria</taxon>
        <taxon>Bacillati</taxon>
        <taxon>Actinomycetota</taxon>
        <taxon>Actinomycetes</taxon>
        <taxon>Actinomycetales</taxon>
        <taxon>Actinomycetaceae</taxon>
        <taxon>Winkia</taxon>
    </lineage>
</organism>
<proteinExistence type="predicted"/>
<dbReference type="CDD" id="cd05401">
    <property type="entry name" value="NT_GlnE_GlnD_like"/>
    <property type="match status" value="2"/>
</dbReference>
<sequence>MRIAPDISLKLRKAGVRDVQRAKKWLEELEEWADPTPFLADAADPDMALLGLLRLCEEAPSRAQNAMAHCGKQLFSILGLSQALSDHLATHPDDLEVFESAASQTFSDIFSGSYDPGAEAAAAAAWASNYRQLFASVDSTDEIRRAYRRALSQIASADLSSDRALDIVSYVSRCISALVDLTLQAGLRVAQNKVDPQENIRLAVIVLGKTGAGEVNYISDVDVMFVAEANSDIPESDVIEVAGKIITALTAICSGPGEELPLWPLDLGLRPEGADGAVARTLDSYKTYYSKWAQSWEFQALLKARYAAGDKELAEKFSALVGPLVWEASAREGFVEDARNMRLRVEANVPSEQKGRQLKLGPGGLRDVEMTIQLMQLVHGRYDESVRVPHTLEAIQALAAQGYIAREGAAKLARCYRFLRCVEHRTQLFRLRRTALIPSSEKELRRIGRSIDAQKYPNARSLQIELTHVRHDVRTLHQELFYGPLLPATASLSADEAALSPEAASARLKAIGYKDPAGSLRHIEALTAGVSRRAALQRHLLPVMIGWIADGANPDAGLLRFRRLSEIIGTSHWYLAMLRDSRVAAGYLAKLLPTSTYCADGFEHFPAAVAWLDHPIELEAREKERLSGEMMAIVSRHDDAGEAAQLVREIRSRELLRAALADCLSGVDPERARKYITPVNDAALAAALKLAHRSAGTSPKARMGIIALGRLGGEEPGYASDADLMVVYSPVGEGAQEEAEHTVATLKSLLSDVGPQRPFKVDLGLRPEGKDGPTARSLESTRSYYERWASPWERQALLRARPVAGDPEVLDEAMEIIDRFRYGHSFDNDELKSIRMLKARMEAERLPRGMDPRSHVKLGPGGLSDAEWTIQLLQLMHAHEDVALRTTNTLDALGQAERLSLVTPAQARALEAAWNAATRIRAANTLASGRDGGAKLDLLPRTNDEIAAVSLILGYQRSERSLVDDYRRKARHCRDVMEEIFYG</sequence>
<evidence type="ECO:0000256" key="6">
    <source>
        <dbReference type="ARBA" id="ARBA00023268"/>
    </source>
</evidence>
<dbReference type="GO" id="GO:0008882">
    <property type="term" value="F:[glutamate-ammonia-ligase] adenylyltransferase activity"/>
    <property type="evidence" value="ECO:0007669"/>
    <property type="project" value="UniProtKB-EC"/>
</dbReference>
<dbReference type="GO" id="GO:0000820">
    <property type="term" value="P:regulation of glutamine family amino acid metabolic process"/>
    <property type="evidence" value="ECO:0007669"/>
    <property type="project" value="TreeGrafter"/>
</dbReference>
<dbReference type="PANTHER" id="PTHR30621">
    <property type="entry name" value="GLUTAMINE SYNTHETASE ADENYLYLTRANSFERASE"/>
    <property type="match status" value="1"/>
</dbReference>
<protein>
    <submittedName>
        <fullName evidence="9">Bifunctional [glutamine synthetase] adenylyltransferase/[glutamine synthetase]-adenylyl-L-tyrosine phosphorylase</fullName>
        <ecNumber evidence="9">2.7.7.42</ecNumber>
        <ecNumber evidence="9">2.7.7.89</ecNumber>
    </submittedName>
</protein>
<evidence type="ECO:0000256" key="1">
    <source>
        <dbReference type="ARBA" id="ARBA00022679"/>
    </source>
</evidence>
<dbReference type="InterPro" id="IPR043519">
    <property type="entry name" value="NT_sf"/>
</dbReference>
<dbReference type="Proteomes" id="UP001211044">
    <property type="component" value="Chromosome"/>
</dbReference>
<keyword evidence="3" id="KW-0547">Nucleotide-binding</keyword>
<evidence type="ECO:0000313" key="9">
    <source>
        <dbReference type="EMBL" id="WCE47008.1"/>
    </source>
</evidence>
<evidence type="ECO:0000313" key="10">
    <source>
        <dbReference type="Proteomes" id="UP001211044"/>
    </source>
</evidence>
<feature type="domain" description="PII-uridylyltransferase/Glutamine-synthetase adenylyltransferase" evidence="8">
    <location>
        <begin position="340"/>
        <end position="481"/>
    </location>
</feature>
<dbReference type="InterPro" id="IPR005190">
    <property type="entry name" value="GlnE_rpt_dom"/>
</dbReference>
<dbReference type="RefSeq" id="WP_004805447.1">
    <property type="nucleotide sequence ID" value="NZ_CP116394.1"/>
</dbReference>
<evidence type="ECO:0000256" key="2">
    <source>
        <dbReference type="ARBA" id="ARBA00022695"/>
    </source>
</evidence>
<dbReference type="GO" id="GO:0047388">
    <property type="term" value="F:[glutamine synthetase]-adenylyl-L-tyrosine phosphorylase activity"/>
    <property type="evidence" value="ECO:0007669"/>
    <property type="project" value="UniProtKB-EC"/>
</dbReference>
<dbReference type="InterPro" id="IPR013546">
    <property type="entry name" value="PII_UdlTrfase/GS_AdlTrfase"/>
</dbReference>
<feature type="domain" description="Glutamate-ammonia ligase adenylyltransferase repeated" evidence="7">
    <location>
        <begin position="72"/>
        <end position="318"/>
    </location>
</feature>
<feature type="domain" description="Glutamate-ammonia ligase adenylyltransferase repeated" evidence="7">
    <location>
        <begin position="588"/>
        <end position="809"/>
    </location>
</feature>
<dbReference type="PANTHER" id="PTHR30621:SF0">
    <property type="entry name" value="BIFUNCTIONAL GLUTAMINE SYNTHETASE ADENYLYLTRANSFERASE_ADENYLYL-REMOVING ENZYME"/>
    <property type="match status" value="1"/>
</dbReference>
<accession>A0AB38XRQ6</accession>
<evidence type="ECO:0000256" key="5">
    <source>
        <dbReference type="ARBA" id="ARBA00022842"/>
    </source>
</evidence>
<dbReference type="EC" id="2.7.7.42" evidence="9"/>
<dbReference type="EC" id="2.7.7.89" evidence="9"/>
<keyword evidence="5" id="KW-0460">Magnesium</keyword>
<dbReference type="Gene3D" id="1.20.120.1510">
    <property type="match status" value="1"/>
</dbReference>
<dbReference type="NCBIfam" id="NF010707">
    <property type="entry name" value="PRK14109.1"/>
    <property type="match status" value="1"/>
</dbReference>
<dbReference type="SUPFAM" id="SSF81301">
    <property type="entry name" value="Nucleotidyltransferase"/>
    <property type="match status" value="2"/>
</dbReference>
<keyword evidence="2 9" id="KW-0548">Nucleotidyltransferase</keyword>